<dbReference type="InterPro" id="IPR019734">
    <property type="entry name" value="TPR_rpt"/>
</dbReference>
<keyword evidence="5" id="KW-1185">Reference proteome</keyword>
<feature type="compositionally biased region" description="Polar residues" evidence="3">
    <location>
        <begin position="262"/>
        <end position="278"/>
    </location>
</feature>
<dbReference type="Proteomes" id="UP000624701">
    <property type="component" value="Unassembled WGS sequence"/>
</dbReference>
<comment type="caution">
    <text evidence="4">The sequence shown here is derived from an EMBL/GenBank/DDBJ whole genome shotgun (WGS) entry which is preliminary data.</text>
</comment>
<feature type="region of interest" description="Disordered" evidence="3">
    <location>
        <begin position="173"/>
        <end position="300"/>
    </location>
</feature>
<sequence length="300" mass="34709">MSSFSTILTQSKKSFSNLGLMNDKMKTYSLIFAMLVSFFGFSQDFEKQRQKAERKAKDLVYEANSLIEKDDFIAAEMEYRKAISEQEKNVAGAYNLAHSYYKKGNFGEALYRNQEAANNATTKEEKHRAYHNIGNILMQNKKCKEAVEAFKNALRNNPTDEETRYNFALAQDCAKQQQDQDGGGDDEKKDKKEDKEKDKEKKKDDEQKEKDKKEEEGDKDKKKGDDEKDEDGKPKEDKKDEGKGDKEKNKQNKPKPQPGKMSPQQIKNILEAMNNQEQKVQEKINARKQKGARVKTEKDW</sequence>
<organism evidence="4 5">
    <name type="scientific">Winogradskyella haliclonae</name>
    <dbReference type="NCBI Taxonomy" id="2048558"/>
    <lineage>
        <taxon>Bacteria</taxon>
        <taxon>Pseudomonadati</taxon>
        <taxon>Bacteroidota</taxon>
        <taxon>Flavobacteriia</taxon>
        <taxon>Flavobacteriales</taxon>
        <taxon>Flavobacteriaceae</taxon>
        <taxon>Winogradskyella</taxon>
    </lineage>
</organism>
<keyword evidence="1" id="KW-0802">TPR repeat</keyword>
<dbReference type="EMBL" id="BMDQ01000001">
    <property type="protein sequence ID" value="GGI56070.1"/>
    <property type="molecule type" value="Genomic_DNA"/>
</dbReference>
<protein>
    <recommendedName>
        <fullName evidence="6">Tetratricopeptide repeat protein</fullName>
    </recommendedName>
</protein>
<evidence type="ECO:0000256" key="3">
    <source>
        <dbReference type="SAM" id="MobiDB-lite"/>
    </source>
</evidence>
<evidence type="ECO:0000313" key="5">
    <source>
        <dbReference type="Proteomes" id="UP000624701"/>
    </source>
</evidence>
<feature type="repeat" description="TPR" evidence="1">
    <location>
        <begin position="127"/>
        <end position="160"/>
    </location>
</feature>
<name>A0ABQ2BUE4_9FLAO</name>
<proteinExistence type="predicted"/>
<evidence type="ECO:0000256" key="2">
    <source>
        <dbReference type="SAM" id="Coils"/>
    </source>
</evidence>
<keyword evidence="2" id="KW-0175">Coiled coil</keyword>
<dbReference type="SUPFAM" id="SSF48452">
    <property type="entry name" value="TPR-like"/>
    <property type="match status" value="1"/>
</dbReference>
<dbReference type="SMART" id="SM00028">
    <property type="entry name" value="TPR"/>
    <property type="match status" value="3"/>
</dbReference>
<feature type="compositionally biased region" description="Basic and acidic residues" evidence="3">
    <location>
        <begin position="185"/>
        <end position="250"/>
    </location>
</feature>
<gene>
    <name evidence="4" type="ORF">GCM10011444_03790</name>
</gene>
<evidence type="ECO:0000313" key="4">
    <source>
        <dbReference type="EMBL" id="GGI56070.1"/>
    </source>
</evidence>
<accession>A0ABQ2BUE4</accession>
<dbReference type="RefSeq" id="WP_308693947.1">
    <property type="nucleotide sequence ID" value="NZ_BMDQ01000001.1"/>
</dbReference>
<dbReference type="InterPro" id="IPR011990">
    <property type="entry name" value="TPR-like_helical_dom_sf"/>
</dbReference>
<reference evidence="5" key="1">
    <citation type="journal article" date="2019" name="Int. J. Syst. Evol. Microbiol.">
        <title>The Global Catalogue of Microorganisms (GCM) 10K type strain sequencing project: providing services to taxonomists for standard genome sequencing and annotation.</title>
        <authorList>
            <consortium name="The Broad Institute Genomics Platform"/>
            <consortium name="The Broad Institute Genome Sequencing Center for Infectious Disease"/>
            <person name="Wu L."/>
            <person name="Ma J."/>
        </authorList>
    </citation>
    <scope>NUCLEOTIDE SEQUENCE [LARGE SCALE GENOMIC DNA]</scope>
    <source>
        <strain evidence="5">CCM 8681</strain>
    </source>
</reference>
<dbReference type="PROSITE" id="PS50005">
    <property type="entry name" value="TPR"/>
    <property type="match status" value="1"/>
</dbReference>
<evidence type="ECO:0008006" key="6">
    <source>
        <dbReference type="Google" id="ProtNLM"/>
    </source>
</evidence>
<feature type="coiled-coil region" evidence="2">
    <location>
        <begin position="42"/>
        <end position="69"/>
    </location>
</feature>
<dbReference type="Gene3D" id="1.25.40.10">
    <property type="entry name" value="Tetratricopeptide repeat domain"/>
    <property type="match status" value="2"/>
</dbReference>
<dbReference type="Pfam" id="PF13181">
    <property type="entry name" value="TPR_8"/>
    <property type="match status" value="1"/>
</dbReference>
<evidence type="ECO:0000256" key="1">
    <source>
        <dbReference type="PROSITE-ProRule" id="PRU00339"/>
    </source>
</evidence>